<keyword evidence="2" id="KW-1185">Reference proteome</keyword>
<protein>
    <submittedName>
        <fullName evidence="1">Hypp4256 protein</fullName>
    </submittedName>
</protein>
<accession>A0A8K0F0X7</accession>
<sequence>MCQHGHADLVMLECDDFHLPDELDRLDIDFTECFIGDKGLDHVQSDCNEDCACDGVVDAWAIAQVLQPCTHCVDKMQIANSSSSGSRGESSSDGHSSAQLGDLSGIKSRELSEQIPANDSSECRDLSTCPSDYSEEQSSWSETCSGCTLCDAEFDLDLISLLTHGGSDAAYLPDKAVPAEEMVALWVQQSSERPPGHQRTCFYTYKVRNVLKTALQKTFLRKVKAKLQRPKQQKRCSTMVEDFS</sequence>
<proteinExistence type="predicted"/>
<evidence type="ECO:0000313" key="1">
    <source>
        <dbReference type="EMBL" id="CAH1269902.1"/>
    </source>
</evidence>
<reference evidence="1" key="1">
    <citation type="submission" date="2022-01" db="EMBL/GenBank/DDBJ databases">
        <authorList>
            <person name="Braso-Vives M."/>
        </authorList>
    </citation>
    <scope>NUCLEOTIDE SEQUENCE</scope>
</reference>
<organism evidence="1 2">
    <name type="scientific">Branchiostoma lanceolatum</name>
    <name type="common">Common lancelet</name>
    <name type="synonym">Amphioxus lanceolatum</name>
    <dbReference type="NCBI Taxonomy" id="7740"/>
    <lineage>
        <taxon>Eukaryota</taxon>
        <taxon>Metazoa</taxon>
        <taxon>Chordata</taxon>
        <taxon>Cephalochordata</taxon>
        <taxon>Leptocardii</taxon>
        <taxon>Amphioxiformes</taxon>
        <taxon>Branchiostomatidae</taxon>
        <taxon>Branchiostoma</taxon>
    </lineage>
</organism>
<dbReference type="Proteomes" id="UP000838412">
    <property type="component" value="Chromosome 7"/>
</dbReference>
<evidence type="ECO:0000313" key="2">
    <source>
        <dbReference type="Proteomes" id="UP000838412"/>
    </source>
</evidence>
<dbReference type="OrthoDB" id="10365451at2759"/>
<dbReference type="EMBL" id="OV696692">
    <property type="protein sequence ID" value="CAH1269902.1"/>
    <property type="molecule type" value="Genomic_DNA"/>
</dbReference>
<dbReference type="AlphaFoldDB" id="A0A8K0F0X7"/>
<name>A0A8K0F0X7_BRALA</name>
<gene>
    <name evidence="1" type="primary">Hypp4256</name>
    <name evidence="1" type="ORF">BLAG_LOCUS22395</name>
</gene>